<evidence type="ECO:0000313" key="2">
    <source>
        <dbReference type="Proteomes" id="UP000326202"/>
    </source>
</evidence>
<dbReference type="AlphaFoldDB" id="A0A5J6MPS5"/>
<dbReference type="InterPro" id="IPR027417">
    <property type="entry name" value="P-loop_NTPase"/>
</dbReference>
<dbReference type="EMBL" id="CP042906">
    <property type="protein sequence ID" value="QEX19157.1"/>
    <property type="molecule type" value="Genomic_DNA"/>
</dbReference>
<dbReference type="InterPro" id="IPR029063">
    <property type="entry name" value="SAM-dependent_MTases_sf"/>
</dbReference>
<name>A0A5J6MPS5_9PROT</name>
<protein>
    <recommendedName>
        <fullName evidence="3">Sulfotransferase</fullName>
    </recommendedName>
</protein>
<gene>
    <name evidence="1" type="ORF">FRZ44_44700</name>
</gene>
<keyword evidence="2" id="KW-1185">Reference proteome</keyword>
<organism evidence="1 2">
    <name type="scientific">Hypericibacter terrae</name>
    <dbReference type="NCBI Taxonomy" id="2602015"/>
    <lineage>
        <taxon>Bacteria</taxon>
        <taxon>Pseudomonadati</taxon>
        <taxon>Pseudomonadota</taxon>
        <taxon>Alphaproteobacteria</taxon>
        <taxon>Rhodospirillales</taxon>
        <taxon>Dongiaceae</taxon>
        <taxon>Hypericibacter</taxon>
    </lineage>
</organism>
<evidence type="ECO:0000313" key="1">
    <source>
        <dbReference type="EMBL" id="QEX19157.1"/>
    </source>
</evidence>
<proteinExistence type="predicted"/>
<evidence type="ECO:0008006" key="3">
    <source>
        <dbReference type="Google" id="ProtNLM"/>
    </source>
</evidence>
<accession>A0A5J6MPS5</accession>
<dbReference type="SUPFAM" id="SSF53335">
    <property type="entry name" value="S-adenosyl-L-methionine-dependent methyltransferases"/>
    <property type="match status" value="1"/>
</dbReference>
<dbReference type="Proteomes" id="UP000326202">
    <property type="component" value="Chromosome"/>
</dbReference>
<dbReference type="SUPFAM" id="SSF52540">
    <property type="entry name" value="P-loop containing nucleoside triphosphate hydrolases"/>
    <property type="match status" value="1"/>
</dbReference>
<reference evidence="1 2" key="1">
    <citation type="submission" date="2019-08" db="EMBL/GenBank/DDBJ databases">
        <title>Hyperibacter terrae gen. nov., sp. nov. and Hyperibacter viscosus sp. nov., two new members in the family Rhodospirillaceae isolated from the rhizosphere of Hypericum perforatum.</title>
        <authorList>
            <person name="Noviana Z."/>
        </authorList>
    </citation>
    <scope>NUCLEOTIDE SEQUENCE [LARGE SCALE GENOMIC DNA]</scope>
    <source>
        <strain evidence="1 2">R5913</strain>
    </source>
</reference>
<dbReference type="KEGG" id="htq:FRZ44_44700"/>
<dbReference type="Gene3D" id="3.40.50.300">
    <property type="entry name" value="P-loop containing nucleotide triphosphate hydrolases"/>
    <property type="match status" value="1"/>
</dbReference>
<dbReference type="Pfam" id="PF13469">
    <property type="entry name" value="Sulfotransfer_3"/>
    <property type="match status" value="1"/>
</dbReference>
<dbReference type="Gene3D" id="3.40.50.150">
    <property type="entry name" value="Vaccinia Virus protein VP39"/>
    <property type="match status" value="1"/>
</dbReference>
<sequence length="470" mass="51772">MGVMVFGLARSGTTLVSDLLTIPGRSIVISEPEVYKQWSRATAARVHRLARLVGLDIPEAPPEPDAYGGDYQRYFDEVMLPAMGKLPLWGIKNVDFSGWRFLFKNYPPQRLILCVRDLRDTALSGLDRICRLGITFRGSGSGIMRDEAWVLSGLAYSVHQLMEMQKRPHLLVRYEDLASDPDARKRIADYVGLDRLQEERLNIKAAEMRRAWEIEKHQGGIGTASVGRFASEPPGPARALAERLWRLLPEYSRTFGYEVPPADPALSDHDFALRRPAGAAPIDYLDTESWSWDGPHQFEPSFAQRRARIAVAKVIPAGVKVLDLGTGAPSLTSLLPTKAPPLHGDSVARAPGFLVSALHRGELPPIGSADLIAILGMMEHVEDPMALLTRLAGTGRPVALSYHAADDTGTLDRRQFGWVNHLTRAELEAAFAAAGFRCKAHWAFDGRQSLFHLTPLAGRKSAVADKAPAR</sequence>